<dbReference type="EMBL" id="QOVI01000001">
    <property type="protein sequence ID" value="RXG18406.1"/>
    <property type="molecule type" value="Genomic_DNA"/>
</dbReference>
<comment type="caution">
    <text evidence="1">The sequence shown here is derived from an EMBL/GenBank/DDBJ whole genome shotgun (WGS) entry which is preliminary data.</text>
</comment>
<reference evidence="1 2" key="1">
    <citation type="submission" date="2018-07" db="EMBL/GenBank/DDBJ databases">
        <title>Leeuwenhoekiella genomics.</title>
        <authorList>
            <person name="Tahon G."/>
            <person name="Willems A."/>
        </authorList>
    </citation>
    <scope>NUCLEOTIDE SEQUENCE [LARGE SCALE GENOMIC DNA]</scope>
    <source>
        <strain evidence="1 2">R-50232</strain>
    </source>
</reference>
<sequence length="190" mass="22433">MRNEMRRILIGLILLSTSSGIGQNNSMENWTKNDKDQYSKLKKLANYIYKKEKSEISKDSLFENYIYFDNVLNDTVTKRREKRVAAFDTLFYYFRKTVDSIGVANMDAKPVRFYKNHKIYEPFDKEKSKHKTVGGEKMYAKDDNVFAYYRKEEPENPLGVLLFEPKSDKLGAWIMINQGGYKYFLTFSLL</sequence>
<keyword evidence="2" id="KW-1185">Reference proteome</keyword>
<name>A0A4Q0P1B3_9FLAO</name>
<proteinExistence type="predicted"/>
<evidence type="ECO:0000313" key="1">
    <source>
        <dbReference type="EMBL" id="RXG18406.1"/>
    </source>
</evidence>
<dbReference type="AlphaFoldDB" id="A0A4Q0P1B3"/>
<gene>
    <name evidence="1" type="ORF">DSM04_101599</name>
</gene>
<dbReference type="Proteomes" id="UP000289821">
    <property type="component" value="Unassembled WGS sequence"/>
</dbReference>
<accession>A0A4Q0P1B3</accession>
<evidence type="ECO:0000313" key="2">
    <source>
        <dbReference type="Proteomes" id="UP000289821"/>
    </source>
</evidence>
<organism evidence="1 2">
    <name type="scientific">Leeuwenhoekiella aestuarii</name>
    <dbReference type="NCBI Taxonomy" id="2249426"/>
    <lineage>
        <taxon>Bacteria</taxon>
        <taxon>Pseudomonadati</taxon>
        <taxon>Bacteroidota</taxon>
        <taxon>Flavobacteriia</taxon>
        <taxon>Flavobacteriales</taxon>
        <taxon>Flavobacteriaceae</taxon>
        <taxon>Leeuwenhoekiella</taxon>
    </lineage>
</organism>
<protein>
    <submittedName>
        <fullName evidence="1">Uncharacterized protein</fullName>
    </submittedName>
</protein>